<comment type="caution">
    <text evidence="1">The sequence shown here is derived from an EMBL/GenBank/DDBJ whole genome shotgun (WGS) entry which is preliminary data.</text>
</comment>
<evidence type="ECO:0000313" key="2">
    <source>
        <dbReference type="Proteomes" id="UP001272242"/>
    </source>
</evidence>
<evidence type="ECO:0000313" key="1">
    <source>
        <dbReference type="EMBL" id="MDY3559331.1"/>
    </source>
</evidence>
<proteinExistence type="predicted"/>
<dbReference type="EMBL" id="JAXBLV010000110">
    <property type="protein sequence ID" value="MDY3559331.1"/>
    <property type="molecule type" value="Genomic_DNA"/>
</dbReference>
<keyword evidence="2" id="KW-1185">Reference proteome</keyword>
<dbReference type="RefSeq" id="WP_261186927.1">
    <property type="nucleotide sequence ID" value="NZ_JAXBLV010000110.1"/>
</dbReference>
<dbReference type="Proteomes" id="UP001272242">
    <property type="component" value="Unassembled WGS sequence"/>
</dbReference>
<accession>A0ABU5F085</accession>
<organism evidence="1 2">
    <name type="scientific">Gemmata algarum</name>
    <dbReference type="NCBI Taxonomy" id="2975278"/>
    <lineage>
        <taxon>Bacteria</taxon>
        <taxon>Pseudomonadati</taxon>
        <taxon>Planctomycetota</taxon>
        <taxon>Planctomycetia</taxon>
        <taxon>Gemmatales</taxon>
        <taxon>Gemmataceae</taxon>
        <taxon>Gemmata</taxon>
    </lineage>
</organism>
<name>A0ABU5F085_9BACT</name>
<reference evidence="2" key="1">
    <citation type="journal article" date="2023" name="Mar. Drugs">
        <title>Gemmata algarum, a Novel Planctomycete Isolated from an Algal Mat, Displays Antimicrobial Activity.</title>
        <authorList>
            <person name="Kumar G."/>
            <person name="Kallscheuer N."/>
            <person name="Kashif M."/>
            <person name="Ahamad S."/>
            <person name="Jagadeeshwari U."/>
            <person name="Pannikurungottu S."/>
            <person name="Haufschild T."/>
            <person name="Kabuu M."/>
            <person name="Sasikala C."/>
            <person name="Jogler C."/>
            <person name="Ramana C."/>
        </authorList>
    </citation>
    <scope>NUCLEOTIDE SEQUENCE [LARGE SCALE GENOMIC DNA]</scope>
    <source>
        <strain evidence="2">JC673</strain>
    </source>
</reference>
<sequence>MSLKTVLAVTVLVLGAGALTGQDKKFDSKDGKFSAKFPLEPKVVPQKAGGLDLYITIAEKDKDKDKVGFAVIYTDLPADVVKGSPGKKLLEGGEKGLVDNFKAKIVSSSETSFKANGKDYPARDLIAEKESLTLRVRIIMVDARLYQVFVIGPKEQATGKEADEFLKSFELVK</sequence>
<evidence type="ECO:0008006" key="3">
    <source>
        <dbReference type="Google" id="ProtNLM"/>
    </source>
</evidence>
<protein>
    <recommendedName>
        <fullName evidence="3">PsbP C-terminal domain-containing protein</fullName>
    </recommendedName>
</protein>
<gene>
    <name evidence="1" type="ORF">R5W23_000322</name>
</gene>